<name>A0A5E4EUN1_PRUDU</name>
<gene>
    <name evidence="2" type="ORF">ALMOND_2B002587</name>
</gene>
<dbReference type="OMA" id="MANASCR"/>
<dbReference type="Gramene" id="VVA18499">
    <property type="protein sequence ID" value="VVA18499"/>
    <property type="gene ID" value="Prudul26B002587"/>
</dbReference>
<feature type="region of interest" description="Disordered" evidence="1">
    <location>
        <begin position="95"/>
        <end position="140"/>
    </location>
</feature>
<accession>A0A5E4EUN1</accession>
<feature type="region of interest" description="Disordered" evidence="1">
    <location>
        <begin position="40"/>
        <end position="80"/>
    </location>
</feature>
<dbReference type="PANTHER" id="PTHR33257:SF4">
    <property type="entry name" value="EXPRESSED PROTEIN"/>
    <property type="match status" value="1"/>
</dbReference>
<evidence type="ECO:0000313" key="2">
    <source>
        <dbReference type="EMBL" id="VVA18499.1"/>
    </source>
</evidence>
<evidence type="ECO:0000313" key="3">
    <source>
        <dbReference type="Proteomes" id="UP000327085"/>
    </source>
</evidence>
<dbReference type="EMBL" id="CABIKO010000030">
    <property type="protein sequence ID" value="VVA18499.1"/>
    <property type="molecule type" value="Genomic_DNA"/>
</dbReference>
<feature type="compositionally biased region" description="Low complexity" evidence="1">
    <location>
        <begin position="106"/>
        <end position="139"/>
    </location>
</feature>
<organism evidence="2 3">
    <name type="scientific">Prunus dulcis</name>
    <name type="common">Almond</name>
    <name type="synonym">Amygdalus dulcis</name>
    <dbReference type="NCBI Taxonomy" id="3755"/>
    <lineage>
        <taxon>Eukaryota</taxon>
        <taxon>Viridiplantae</taxon>
        <taxon>Streptophyta</taxon>
        <taxon>Embryophyta</taxon>
        <taxon>Tracheophyta</taxon>
        <taxon>Spermatophyta</taxon>
        <taxon>Magnoliopsida</taxon>
        <taxon>eudicotyledons</taxon>
        <taxon>Gunneridae</taxon>
        <taxon>Pentapetalae</taxon>
        <taxon>rosids</taxon>
        <taxon>fabids</taxon>
        <taxon>Rosales</taxon>
        <taxon>Rosaceae</taxon>
        <taxon>Amygdaloideae</taxon>
        <taxon>Amygdaleae</taxon>
        <taxon>Prunus</taxon>
    </lineage>
</organism>
<protein>
    <submittedName>
        <fullName evidence="2">PREDICTED: putative</fullName>
    </submittedName>
</protein>
<dbReference type="Proteomes" id="UP000327085">
    <property type="component" value="Chromosome 2"/>
</dbReference>
<sequence length="216" mass="23603">MVVDNKYLSSKLVSKEEASMANASCRVYYGEAAGAIPFMWESQPGTPKHPSSQSSLPPLTPPPSYSTTQPNSKRTHKITSKSKFLDTIFPRLRSSRKMLKPPNSMSPPSLSSASSSSSSWSSSSSSSSSSNYSSSSASSLRNKGARKFYHKYEEDYDEHDHHESKSGSPTSTLCFGGKCRDANMNGIRGCYSMKNIRFGFLSIVNHESGRVTNNNA</sequence>
<dbReference type="PANTHER" id="PTHR33257">
    <property type="entry name" value="OS05G0165500 PROTEIN"/>
    <property type="match status" value="1"/>
</dbReference>
<reference evidence="3" key="1">
    <citation type="journal article" date="2020" name="Plant J.">
        <title>Transposons played a major role in the diversification between the closely related almond and peach genomes: results from the almond genome sequence.</title>
        <authorList>
            <person name="Alioto T."/>
            <person name="Alexiou K.G."/>
            <person name="Bardil A."/>
            <person name="Barteri F."/>
            <person name="Castanera R."/>
            <person name="Cruz F."/>
            <person name="Dhingra A."/>
            <person name="Duval H."/>
            <person name="Fernandez I Marti A."/>
            <person name="Frias L."/>
            <person name="Galan B."/>
            <person name="Garcia J.L."/>
            <person name="Howad W."/>
            <person name="Gomez-Garrido J."/>
            <person name="Gut M."/>
            <person name="Julca I."/>
            <person name="Morata J."/>
            <person name="Puigdomenech P."/>
            <person name="Ribeca P."/>
            <person name="Rubio Cabetas M.J."/>
            <person name="Vlasova A."/>
            <person name="Wirthensohn M."/>
            <person name="Garcia-Mas J."/>
            <person name="Gabaldon T."/>
            <person name="Casacuberta J.M."/>
            <person name="Arus P."/>
        </authorList>
    </citation>
    <scope>NUCLEOTIDE SEQUENCE [LARGE SCALE GENOMIC DNA]</scope>
    <source>
        <strain evidence="3">cv. Texas</strain>
    </source>
</reference>
<evidence type="ECO:0000256" key="1">
    <source>
        <dbReference type="SAM" id="MobiDB-lite"/>
    </source>
</evidence>
<proteinExistence type="predicted"/>
<dbReference type="InParanoid" id="A0A5E4EUN1"/>
<dbReference type="AlphaFoldDB" id="A0A5E4EUN1"/>